<keyword evidence="1" id="KW-1133">Transmembrane helix</keyword>
<proteinExistence type="predicted"/>
<evidence type="ECO:0000256" key="1">
    <source>
        <dbReference type="SAM" id="Phobius"/>
    </source>
</evidence>
<accession>A0ABR0NDZ4</accession>
<keyword evidence="1" id="KW-0812">Transmembrane</keyword>
<evidence type="ECO:0000313" key="2">
    <source>
        <dbReference type="EMBL" id="KAK5792902.1"/>
    </source>
</evidence>
<name>A0ABR0NDZ4_GOSAR</name>
<evidence type="ECO:0000313" key="3">
    <source>
        <dbReference type="Proteomes" id="UP001358586"/>
    </source>
</evidence>
<sequence length="93" mass="10644">MQFIDTIIAPVLKVSNVNVFGAVLLYGILQRKQGKVPMRENEQFMKPLRSIVGDTLYTKQTPTHQDEGANLEKEGVAREYPRTKDEYEATFQL</sequence>
<comment type="caution">
    <text evidence="2">The sequence shown here is derived from an EMBL/GenBank/DDBJ whole genome shotgun (WGS) entry which is preliminary data.</text>
</comment>
<keyword evidence="1" id="KW-0472">Membrane</keyword>
<organism evidence="2 3">
    <name type="scientific">Gossypium arboreum</name>
    <name type="common">Tree cotton</name>
    <name type="synonym">Gossypium nanking</name>
    <dbReference type="NCBI Taxonomy" id="29729"/>
    <lineage>
        <taxon>Eukaryota</taxon>
        <taxon>Viridiplantae</taxon>
        <taxon>Streptophyta</taxon>
        <taxon>Embryophyta</taxon>
        <taxon>Tracheophyta</taxon>
        <taxon>Spermatophyta</taxon>
        <taxon>Magnoliopsida</taxon>
        <taxon>eudicotyledons</taxon>
        <taxon>Gunneridae</taxon>
        <taxon>Pentapetalae</taxon>
        <taxon>rosids</taxon>
        <taxon>malvids</taxon>
        <taxon>Malvales</taxon>
        <taxon>Malvaceae</taxon>
        <taxon>Malvoideae</taxon>
        <taxon>Gossypium</taxon>
    </lineage>
</organism>
<dbReference type="Proteomes" id="UP001358586">
    <property type="component" value="Chromosome 10"/>
</dbReference>
<gene>
    <name evidence="2" type="ORF">PVK06_034031</name>
</gene>
<keyword evidence="3" id="KW-1185">Reference proteome</keyword>
<protein>
    <submittedName>
        <fullName evidence="2">Uncharacterized protein</fullName>
    </submittedName>
</protein>
<feature type="transmembrane region" description="Helical" evidence="1">
    <location>
        <begin position="6"/>
        <end position="29"/>
    </location>
</feature>
<dbReference type="EMBL" id="JARKNE010000010">
    <property type="protein sequence ID" value="KAK5792902.1"/>
    <property type="molecule type" value="Genomic_DNA"/>
</dbReference>
<reference evidence="2 3" key="1">
    <citation type="submission" date="2023-03" db="EMBL/GenBank/DDBJ databases">
        <title>WGS of Gossypium arboreum.</title>
        <authorList>
            <person name="Yu D."/>
        </authorList>
    </citation>
    <scope>NUCLEOTIDE SEQUENCE [LARGE SCALE GENOMIC DNA]</scope>
    <source>
        <tissue evidence="2">Leaf</tissue>
    </source>
</reference>